<sequence>MGSIGRTLRLEIGSVGDRGSVVLNGTSFSVLPSSSLEGRLLSSVVVVVVRLGSSSFLLFSLLSKSGSVSSKSKKESSSSDSVSVSTTRWGSDVVVMVACLQNLRKFRASMKGKDSTEVKPERVFCCEVRLSFGFYRDSKVNELNKISVFQRERERGGFNFSLRLMALE</sequence>
<dbReference type="AlphaFoldDB" id="A0AAQ3RKQ6"/>
<reference evidence="1 2" key="1">
    <citation type="journal article" date="2023" name="Life. Sci Alliance">
        <title>Evolutionary insights into 3D genome organization and epigenetic landscape of Vigna mungo.</title>
        <authorList>
            <person name="Junaid A."/>
            <person name="Singh B."/>
            <person name="Bhatia S."/>
        </authorList>
    </citation>
    <scope>NUCLEOTIDE SEQUENCE [LARGE SCALE GENOMIC DNA]</scope>
    <source>
        <strain evidence="1">Urdbean</strain>
    </source>
</reference>
<proteinExistence type="predicted"/>
<dbReference type="Proteomes" id="UP001374535">
    <property type="component" value="Chromosome 9"/>
</dbReference>
<protein>
    <submittedName>
        <fullName evidence="1">Uncharacterized protein</fullName>
    </submittedName>
</protein>
<dbReference type="EMBL" id="CP144692">
    <property type="protein sequence ID" value="WVY97706.1"/>
    <property type="molecule type" value="Genomic_DNA"/>
</dbReference>
<keyword evidence="2" id="KW-1185">Reference proteome</keyword>
<organism evidence="1 2">
    <name type="scientific">Vigna mungo</name>
    <name type="common">Black gram</name>
    <name type="synonym">Phaseolus mungo</name>
    <dbReference type="NCBI Taxonomy" id="3915"/>
    <lineage>
        <taxon>Eukaryota</taxon>
        <taxon>Viridiplantae</taxon>
        <taxon>Streptophyta</taxon>
        <taxon>Embryophyta</taxon>
        <taxon>Tracheophyta</taxon>
        <taxon>Spermatophyta</taxon>
        <taxon>Magnoliopsida</taxon>
        <taxon>eudicotyledons</taxon>
        <taxon>Gunneridae</taxon>
        <taxon>Pentapetalae</taxon>
        <taxon>rosids</taxon>
        <taxon>fabids</taxon>
        <taxon>Fabales</taxon>
        <taxon>Fabaceae</taxon>
        <taxon>Papilionoideae</taxon>
        <taxon>50 kb inversion clade</taxon>
        <taxon>NPAAA clade</taxon>
        <taxon>indigoferoid/millettioid clade</taxon>
        <taxon>Phaseoleae</taxon>
        <taxon>Vigna</taxon>
    </lineage>
</organism>
<accession>A0AAQ3RKQ6</accession>
<evidence type="ECO:0000313" key="1">
    <source>
        <dbReference type="EMBL" id="WVY97706.1"/>
    </source>
</evidence>
<gene>
    <name evidence="1" type="ORF">V8G54_029857</name>
</gene>
<name>A0AAQ3RKQ6_VIGMU</name>
<evidence type="ECO:0000313" key="2">
    <source>
        <dbReference type="Proteomes" id="UP001374535"/>
    </source>
</evidence>